<dbReference type="Proteomes" id="UP001161276">
    <property type="component" value="Unassembled WGS sequence"/>
</dbReference>
<organism evidence="1 2">
    <name type="scientific">Achromobacter marplatensis</name>
    <dbReference type="NCBI Taxonomy" id="470868"/>
    <lineage>
        <taxon>Bacteria</taxon>
        <taxon>Pseudomonadati</taxon>
        <taxon>Pseudomonadota</taxon>
        <taxon>Betaproteobacteria</taxon>
        <taxon>Burkholderiales</taxon>
        <taxon>Alcaligenaceae</taxon>
        <taxon>Achromobacter</taxon>
    </lineage>
</organism>
<name>A0AA43B2C0_9BURK</name>
<proteinExistence type="predicted"/>
<dbReference type="AlphaFoldDB" id="A0AA43B2C0"/>
<evidence type="ECO:0000313" key="1">
    <source>
        <dbReference type="EMBL" id="MDH2051574.1"/>
    </source>
</evidence>
<dbReference type="RefSeq" id="WP_280027145.1">
    <property type="nucleotide sequence ID" value="NZ_JAOCKG010000005.1"/>
</dbReference>
<dbReference type="EMBL" id="JAOCKG010000005">
    <property type="protein sequence ID" value="MDH2051574.1"/>
    <property type="molecule type" value="Genomic_DNA"/>
</dbReference>
<evidence type="ECO:0000313" key="2">
    <source>
        <dbReference type="Proteomes" id="UP001161276"/>
    </source>
</evidence>
<reference evidence="1" key="1">
    <citation type="submission" date="2022-09" db="EMBL/GenBank/DDBJ databases">
        <title>Intensive care unit water sources are persistently colonized with multi-drug resistant bacteria and are the site of extensive horizontal gene transfer of antibiotic resistance genes.</title>
        <authorList>
            <person name="Diorio-Toth L."/>
        </authorList>
    </citation>
    <scope>NUCLEOTIDE SEQUENCE</scope>
    <source>
        <strain evidence="1">GD03676</strain>
    </source>
</reference>
<accession>A0AA43B2C0</accession>
<comment type="caution">
    <text evidence="1">The sequence shown here is derived from an EMBL/GenBank/DDBJ whole genome shotgun (WGS) entry which is preliminary data.</text>
</comment>
<gene>
    <name evidence="1" type="ORF">N5K24_14315</name>
</gene>
<protein>
    <submittedName>
        <fullName evidence="1">Uncharacterized protein</fullName>
    </submittedName>
</protein>
<sequence length="307" mass="35573">MFQTEFGTFDGTSWERLCQAAFKIKFGSQYQQMYAYPGDYGLEGWTLEGHGFQCYCPEKHYTQAELYVNIRKKITDDVGKLKRNCKEIADRIGQTQIREWLLVTPVIHDNKLHKHARTKEREARSWNLSILTDDFSIRLQDAACYIREFEEHRRNVGAQVQLGPAVERAEVFPAVPEEFDKLIERKNRIRLAPKMSSPGFLAELKKINDITAKKFVACDAKLATIERTSPQVFERISRVIGLFAEEMAERQITWSADAEGLIVSVREELAVRLERDLENTISYSDTRHIADLMVSRWLAVCQLDFLE</sequence>